<dbReference type="InterPro" id="IPR025591">
    <property type="entry name" value="RloB"/>
</dbReference>
<dbReference type="AlphaFoldDB" id="A0A2K8U329"/>
<organism evidence="2 3">
    <name type="scientific">Candidatus Thiodictyon syntrophicum</name>
    <dbReference type="NCBI Taxonomy" id="1166950"/>
    <lineage>
        <taxon>Bacteria</taxon>
        <taxon>Pseudomonadati</taxon>
        <taxon>Pseudomonadota</taxon>
        <taxon>Gammaproteobacteria</taxon>
        <taxon>Chromatiales</taxon>
        <taxon>Chromatiaceae</taxon>
        <taxon>Thiodictyon</taxon>
    </lineage>
</organism>
<dbReference type="KEGG" id="tsy:THSYN_02785"/>
<evidence type="ECO:0000313" key="3">
    <source>
        <dbReference type="Proteomes" id="UP000232638"/>
    </source>
</evidence>
<keyword evidence="3" id="KW-1185">Reference proteome</keyword>
<dbReference type="Proteomes" id="UP000232638">
    <property type="component" value="Chromosome"/>
</dbReference>
<feature type="region of interest" description="Disordered" evidence="1">
    <location>
        <begin position="23"/>
        <end position="46"/>
    </location>
</feature>
<accession>A0A2K8U329</accession>
<evidence type="ECO:0000256" key="1">
    <source>
        <dbReference type="SAM" id="MobiDB-lite"/>
    </source>
</evidence>
<proteinExistence type="predicted"/>
<sequence>MRTSSAVTSRVVMGPSRFSATWSASGIQRMGNDRRNRKRRPARGAPNRTVKRRLLMVCEGEVTEPEYFRGFERWARNNTVQIDIPIKRSQGLALVERATGLKDAAESAARREADTFLGYDEVWCAFDVDENDNRNLNEARQLDGTNGIELAVSNPCFEQERLAATLAPASTASPIPSRGTIRLLRRHRAD</sequence>
<evidence type="ECO:0008006" key="4">
    <source>
        <dbReference type="Google" id="ProtNLM"/>
    </source>
</evidence>
<reference evidence="2 3" key="1">
    <citation type="submission" date="2017-03" db="EMBL/GenBank/DDBJ databases">
        <title>Complete genome sequence of Candidatus 'Thiodictyon syntrophicum' sp. nov. strain Cad16T, a photolithoautotroph purple sulfur bacterium isolated from an alpine meromictic lake.</title>
        <authorList>
            <person name="Luedin S.M."/>
            <person name="Pothier J.F."/>
            <person name="Danza F."/>
            <person name="Storelli N."/>
            <person name="Wittwer M."/>
            <person name="Tonolla M."/>
        </authorList>
    </citation>
    <scope>NUCLEOTIDE SEQUENCE [LARGE SCALE GENOMIC DNA]</scope>
    <source>
        <strain evidence="2 3">Cad16T</strain>
    </source>
</reference>
<dbReference type="EMBL" id="CP020370">
    <property type="protein sequence ID" value="AUB79994.1"/>
    <property type="molecule type" value="Genomic_DNA"/>
</dbReference>
<evidence type="ECO:0000313" key="2">
    <source>
        <dbReference type="EMBL" id="AUB79994.1"/>
    </source>
</evidence>
<protein>
    <recommendedName>
        <fullName evidence="4">RloB domain-containing protein</fullName>
    </recommendedName>
</protein>
<name>A0A2K8U329_9GAMM</name>
<dbReference type="Pfam" id="PF13707">
    <property type="entry name" value="RloB"/>
    <property type="match status" value="1"/>
</dbReference>
<gene>
    <name evidence="2" type="ORF">THSYN_02785</name>
</gene>